<name>A0AAP2Z5Y8_9EURY</name>
<evidence type="ECO:0000313" key="2">
    <source>
        <dbReference type="EMBL" id="MCU4751221.1"/>
    </source>
</evidence>
<feature type="compositionally biased region" description="Basic and acidic residues" evidence="1">
    <location>
        <begin position="246"/>
        <end position="255"/>
    </location>
</feature>
<keyword evidence="3" id="KW-1185">Reference proteome</keyword>
<proteinExistence type="predicted"/>
<protein>
    <submittedName>
        <fullName evidence="2">Uncharacterized protein</fullName>
    </submittedName>
</protein>
<feature type="region of interest" description="Disordered" evidence="1">
    <location>
        <begin position="233"/>
        <end position="276"/>
    </location>
</feature>
<evidence type="ECO:0000313" key="3">
    <source>
        <dbReference type="Proteomes" id="UP001321047"/>
    </source>
</evidence>
<reference evidence="2 3" key="1">
    <citation type="submission" date="2022-09" db="EMBL/GenBank/DDBJ databases">
        <title>Enrichment on poylsaccharides allowed isolation of novel metabolic and taxonomic groups of Haloarchaea.</title>
        <authorList>
            <person name="Sorokin D.Y."/>
            <person name="Elcheninov A.G."/>
            <person name="Khizhniak T.V."/>
            <person name="Kolganova T.V."/>
            <person name="Kublanov I.V."/>
        </authorList>
    </citation>
    <scope>NUCLEOTIDE SEQUENCE [LARGE SCALE GENOMIC DNA]</scope>
    <source>
        <strain evidence="2 3">AArc-curdl1</strain>
    </source>
</reference>
<feature type="compositionally biased region" description="Basic and acidic residues" evidence="1">
    <location>
        <begin position="267"/>
        <end position="276"/>
    </location>
</feature>
<organism evidence="2 3">
    <name type="scientific">Natronosalvus hydrolyticus</name>
    <dbReference type="NCBI Taxonomy" id="2979988"/>
    <lineage>
        <taxon>Archaea</taxon>
        <taxon>Methanobacteriati</taxon>
        <taxon>Methanobacteriota</taxon>
        <taxon>Stenosarchaea group</taxon>
        <taxon>Halobacteria</taxon>
        <taxon>Halobacteriales</taxon>
        <taxon>Natrialbaceae</taxon>
        <taxon>Natronosalvus</taxon>
    </lineage>
</organism>
<dbReference type="Proteomes" id="UP001321047">
    <property type="component" value="Unassembled WGS sequence"/>
</dbReference>
<comment type="caution">
    <text evidence="2">The sequence shown here is derived from an EMBL/GenBank/DDBJ whole genome shotgun (WGS) entry which is preliminary data.</text>
</comment>
<dbReference type="EMBL" id="JAOPJZ010000002">
    <property type="protein sequence ID" value="MCU4751221.1"/>
    <property type="molecule type" value="Genomic_DNA"/>
</dbReference>
<feature type="region of interest" description="Disordered" evidence="1">
    <location>
        <begin position="28"/>
        <end position="50"/>
    </location>
</feature>
<sequence length="276" mass="30821">MTRPVQMFAILVVIVLLSGCGGLVGSGDDADRDPYGVDAPTPVESENSLPSITEETVTDRYQVRQAYVDFLANYSYTLEHTRTETHPNGTIAQEYAFNATAEADGHAIADTTNMNVWANETTIFTRIGGAVDENSTYGPQYYSQQRTKYHFTEHRVLEQGLMEMENITVTATTDDGVTRYILESNETPQYGYENGSLRLVITEHGYLESYRFEYEKIDGTTVTTEMSVVLVDDPALPDDPPAWVESAKESLEHRTTPSRIDIDDEPVDHAPVDARE</sequence>
<dbReference type="AlphaFoldDB" id="A0AAP2Z5Y8"/>
<gene>
    <name evidence="2" type="ORF">OB919_04365</name>
</gene>
<accession>A0AAP2Z5Y8</accession>
<evidence type="ECO:0000256" key="1">
    <source>
        <dbReference type="SAM" id="MobiDB-lite"/>
    </source>
</evidence>
<dbReference type="PROSITE" id="PS51257">
    <property type="entry name" value="PROKAR_LIPOPROTEIN"/>
    <property type="match status" value="1"/>
</dbReference>